<sequence length="117" mass="13328">MVAHEYTHTLETTVRRTVQQPSEGTALRPSKGNAYPAAIVSITTPSCWHGTDYCRKLLSTPPGFTKKLSRFKNRARLKKLCLRLHPRVPEVTAAQKVQTLFITMVQGYRSKKKIFKQ</sequence>
<proteinExistence type="predicted"/>
<name>A0A6G5AIS6_RHIMP</name>
<reference evidence="1" key="1">
    <citation type="submission" date="2020-03" db="EMBL/GenBank/DDBJ databases">
        <title>A transcriptome and proteome of the tick Rhipicephalus microplus shaped by the genetic composition of its hosts and developmental stage.</title>
        <authorList>
            <person name="Garcia G.R."/>
            <person name="Ribeiro J.M.C."/>
            <person name="Maruyama S.R."/>
            <person name="Gardinasse L.G."/>
            <person name="Nelson K."/>
            <person name="Ferreira B.R."/>
            <person name="Andrade T.G."/>
            <person name="Santos I.K.F.M."/>
        </authorList>
    </citation>
    <scope>NUCLEOTIDE SEQUENCE</scope>
    <source>
        <strain evidence="1">NSGR</strain>
        <tissue evidence="1">Salivary glands</tissue>
    </source>
</reference>
<organism evidence="1">
    <name type="scientific">Rhipicephalus microplus</name>
    <name type="common">Cattle tick</name>
    <name type="synonym">Boophilus microplus</name>
    <dbReference type="NCBI Taxonomy" id="6941"/>
    <lineage>
        <taxon>Eukaryota</taxon>
        <taxon>Metazoa</taxon>
        <taxon>Ecdysozoa</taxon>
        <taxon>Arthropoda</taxon>
        <taxon>Chelicerata</taxon>
        <taxon>Arachnida</taxon>
        <taxon>Acari</taxon>
        <taxon>Parasitiformes</taxon>
        <taxon>Ixodida</taxon>
        <taxon>Ixodoidea</taxon>
        <taxon>Ixodidae</taxon>
        <taxon>Rhipicephalinae</taxon>
        <taxon>Rhipicephalus</taxon>
        <taxon>Boophilus</taxon>
    </lineage>
</organism>
<protein>
    <submittedName>
        <fullName evidence="1">Uncharacterized protein</fullName>
    </submittedName>
</protein>
<dbReference type="EMBL" id="GIKN01007873">
    <property type="protein sequence ID" value="NIE50146.1"/>
    <property type="molecule type" value="Transcribed_RNA"/>
</dbReference>
<accession>A0A6G5AIS6</accession>
<dbReference type="AlphaFoldDB" id="A0A6G5AIS6"/>
<evidence type="ECO:0000313" key="1">
    <source>
        <dbReference type="EMBL" id="NIE50146.1"/>
    </source>
</evidence>